<evidence type="ECO:0000256" key="2">
    <source>
        <dbReference type="ARBA" id="ARBA00010497"/>
    </source>
</evidence>
<evidence type="ECO:0000313" key="10">
    <source>
        <dbReference type="Proteomes" id="UP001626550"/>
    </source>
</evidence>
<dbReference type="InterPro" id="IPR045089">
    <property type="entry name" value="PGGT1B-like"/>
</dbReference>
<dbReference type="EMBL" id="JBJKFK010000337">
    <property type="protein sequence ID" value="KAL3317737.1"/>
    <property type="molecule type" value="Genomic_DNA"/>
</dbReference>
<keyword evidence="6" id="KW-0677">Repeat</keyword>
<gene>
    <name evidence="9" type="primary">PGGT1B</name>
    <name evidence="9" type="ORF">Ciccas_003600</name>
</gene>
<evidence type="ECO:0000256" key="7">
    <source>
        <dbReference type="ARBA" id="ARBA00022833"/>
    </source>
</evidence>
<accession>A0ABD2QET4</accession>
<evidence type="ECO:0000256" key="6">
    <source>
        <dbReference type="ARBA" id="ARBA00022737"/>
    </source>
</evidence>
<keyword evidence="7" id="KW-0862">Zinc</keyword>
<reference evidence="9 10" key="1">
    <citation type="submission" date="2024-11" db="EMBL/GenBank/DDBJ databases">
        <title>Adaptive evolution of stress response genes in parasites aligns with host niche diversity.</title>
        <authorList>
            <person name="Hahn C."/>
            <person name="Resl P."/>
        </authorList>
    </citation>
    <scope>NUCLEOTIDE SEQUENCE [LARGE SCALE GENOMIC DNA]</scope>
    <source>
        <strain evidence="9">EGGRZ-B1_66</strain>
        <tissue evidence="9">Body</tissue>
    </source>
</reference>
<keyword evidence="5" id="KW-0479">Metal-binding</keyword>
<dbReference type="PANTHER" id="PTHR11774:SF4">
    <property type="entry name" value="GERANYLGERANYL TRANSFERASE TYPE-1 SUBUNIT BETA"/>
    <property type="match status" value="1"/>
</dbReference>
<protein>
    <submittedName>
        <fullName evidence="9">Geranylgeranyl transferase type-1 subunit beta</fullName>
    </submittedName>
</protein>
<comment type="similarity">
    <text evidence="2">Belongs to the protein prenyltransferase subunit beta family.</text>
</comment>
<evidence type="ECO:0000256" key="5">
    <source>
        <dbReference type="ARBA" id="ARBA00022723"/>
    </source>
</evidence>
<keyword evidence="4 9" id="KW-0808">Transferase</keyword>
<keyword evidence="3" id="KW-0637">Prenyltransferase</keyword>
<dbReference type="GO" id="GO:0004659">
    <property type="term" value="F:prenyltransferase activity"/>
    <property type="evidence" value="ECO:0007669"/>
    <property type="project" value="UniProtKB-KW"/>
</dbReference>
<dbReference type="InterPro" id="IPR001330">
    <property type="entry name" value="Prenyltrans"/>
</dbReference>
<name>A0ABD2QET4_9PLAT</name>
<evidence type="ECO:0000313" key="9">
    <source>
        <dbReference type="EMBL" id="KAL3317737.1"/>
    </source>
</evidence>
<dbReference type="PANTHER" id="PTHR11774">
    <property type="entry name" value="GERANYLGERANYL TRANSFERASE TYPE BETA SUBUNIT"/>
    <property type="match status" value="1"/>
</dbReference>
<organism evidence="9 10">
    <name type="scientific">Cichlidogyrus casuarinus</name>
    <dbReference type="NCBI Taxonomy" id="1844966"/>
    <lineage>
        <taxon>Eukaryota</taxon>
        <taxon>Metazoa</taxon>
        <taxon>Spiralia</taxon>
        <taxon>Lophotrochozoa</taxon>
        <taxon>Platyhelminthes</taxon>
        <taxon>Monogenea</taxon>
        <taxon>Monopisthocotylea</taxon>
        <taxon>Dactylogyridea</taxon>
        <taxon>Ancyrocephalidae</taxon>
        <taxon>Cichlidogyrus</taxon>
    </lineage>
</organism>
<dbReference type="Proteomes" id="UP001626550">
    <property type="component" value="Unassembled WGS sequence"/>
</dbReference>
<keyword evidence="10" id="KW-1185">Reference proteome</keyword>
<evidence type="ECO:0000256" key="3">
    <source>
        <dbReference type="ARBA" id="ARBA00022602"/>
    </source>
</evidence>
<dbReference type="SUPFAM" id="SSF48239">
    <property type="entry name" value="Terpenoid cyclases/Protein prenyltransferases"/>
    <property type="match status" value="1"/>
</dbReference>
<feature type="domain" description="Prenyltransferase alpha-alpha toroid" evidence="8">
    <location>
        <begin position="2"/>
        <end position="215"/>
    </location>
</feature>
<sequence>MIYAGLNSLLILGDDLHGIDRASMIRAIKLHECSEEPGCFKASIYCAEHDPRFMFSAVASMFILDAVDDLDSDSIVSYLKRCLSYEGGFAECPYAESHVGITYCAIASLKLLSRLQNVFPVDAPQTRRLIKWLLHLQSEGFHGRTKKSDDTCYSFFAGASLRILQSADLVNQDLVLEFHRSTWDPACKAFAKNSSATPDPMHAYLSLSGLSILFQGRLTANPFVISHEHADAALPVDLLNMVPELNITERAYTHLLALQRKWKEI</sequence>
<dbReference type="Pfam" id="PF00432">
    <property type="entry name" value="Prenyltrans"/>
    <property type="match status" value="1"/>
</dbReference>
<dbReference type="AlphaFoldDB" id="A0ABD2QET4"/>
<proteinExistence type="inferred from homology"/>
<evidence type="ECO:0000256" key="4">
    <source>
        <dbReference type="ARBA" id="ARBA00022679"/>
    </source>
</evidence>
<dbReference type="InterPro" id="IPR008930">
    <property type="entry name" value="Terpenoid_cyclase/PrenylTrfase"/>
</dbReference>
<comment type="caution">
    <text evidence="9">The sequence shown here is derived from an EMBL/GenBank/DDBJ whole genome shotgun (WGS) entry which is preliminary data.</text>
</comment>
<dbReference type="Gene3D" id="1.50.10.20">
    <property type="match status" value="1"/>
</dbReference>
<evidence type="ECO:0000259" key="8">
    <source>
        <dbReference type="Pfam" id="PF00432"/>
    </source>
</evidence>
<dbReference type="GO" id="GO:0046872">
    <property type="term" value="F:metal ion binding"/>
    <property type="evidence" value="ECO:0007669"/>
    <property type="project" value="UniProtKB-KW"/>
</dbReference>
<comment type="cofactor">
    <cofactor evidence="1">
        <name>Zn(2+)</name>
        <dbReference type="ChEBI" id="CHEBI:29105"/>
    </cofactor>
</comment>
<evidence type="ECO:0000256" key="1">
    <source>
        <dbReference type="ARBA" id="ARBA00001947"/>
    </source>
</evidence>